<protein>
    <submittedName>
        <fullName evidence="2">Uncharacterized protein</fullName>
    </submittedName>
</protein>
<dbReference type="Proteomes" id="UP001164100">
    <property type="component" value="Chromosome"/>
</dbReference>
<evidence type="ECO:0000256" key="1">
    <source>
        <dbReference type="SAM" id="Coils"/>
    </source>
</evidence>
<dbReference type="RefSeq" id="WP_260875957.1">
    <property type="nucleotide sequence ID" value="NZ_CP099556.1"/>
</dbReference>
<proteinExistence type="predicted"/>
<dbReference type="AlphaFoldDB" id="A0AA46N377"/>
<accession>A0AA46N377</accession>
<reference evidence="2" key="1">
    <citation type="journal article" date="2022" name="Front. Microbiol.">
        <title>Species classification and novel plasmid identifications in Arcobacter cryaerophilus and Arcobacter cryaerophilus-like organisms.</title>
        <authorList>
            <person name="Zhou G."/>
            <person name="Wang M."/>
            <person name="Wang H."/>
            <person name="Chen X."/>
            <person name="Gu Y."/>
            <person name="Shao Z."/>
            <person name="Zhang J."/>
            <person name="Zhang M."/>
        </authorList>
    </citation>
    <scope>NUCLEOTIDE SEQUENCE</scope>
    <source>
        <strain evidence="2">ICDCAC48</strain>
    </source>
</reference>
<evidence type="ECO:0000313" key="2">
    <source>
        <dbReference type="EMBL" id="UYF43261.1"/>
    </source>
</evidence>
<sequence>MSKLMLFGYNQSNFNRELIMKKYMFLILLSLFSIIFTACSTKIDDSINNSNQADISNLLDQLAQKEKEINDIIKELEQCGATKQKAK</sequence>
<evidence type="ECO:0000313" key="3">
    <source>
        <dbReference type="Proteomes" id="UP001164100"/>
    </source>
</evidence>
<dbReference type="EMBL" id="CP099556">
    <property type="protein sequence ID" value="UYF43261.1"/>
    <property type="molecule type" value="Genomic_DNA"/>
</dbReference>
<organism evidence="2 3">
    <name type="scientific">Aliarcobacter cryaerophilus</name>
    <dbReference type="NCBI Taxonomy" id="28198"/>
    <lineage>
        <taxon>Bacteria</taxon>
        <taxon>Pseudomonadati</taxon>
        <taxon>Campylobacterota</taxon>
        <taxon>Epsilonproteobacteria</taxon>
        <taxon>Campylobacterales</taxon>
        <taxon>Arcobacteraceae</taxon>
        <taxon>Aliarcobacter</taxon>
    </lineage>
</organism>
<keyword evidence="1" id="KW-0175">Coiled coil</keyword>
<feature type="coiled-coil region" evidence="1">
    <location>
        <begin position="48"/>
        <end position="82"/>
    </location>
</feature>
<name>A0AA46N377_9BACT</name>
<gene>
    <name evidence="2" type="ORF">NGX11_10240</name>
</gene>